<accession>A0A1Y6CKT4</accession>
<dbReference type="PROSITE" id="PS50110">
    <property type="entry name" value="RESPONSE_REGULATORY"/>
    <property type="match status" value="1"/>
</dbReference>
<dbReference type="InterPro" id="IPR001789">
    <property type="entry name" value="Sig_transdc_resp-reg_receiver"/>
</dbReference>
<evidence type="ECO:0000259" key="3">
    <source>
        <dbReference type="PROSITE" id="PS50110"/>
    </source>
</evidence>
<protein>
    <submittedName>
        <fullName evidence="4">Response regulator receiver domain-containing protein</fullName>
    </submittedName>
</protein>
<dbReference type="EMBL" id="FWZT01000020">
    <property type="protein sequence ID" value="SMF60156.1"/>
    <property type="molecule type" value="Genomic_DNA"/>
</dbReference>
<dbReference type="STRING" id="1513793.SAMN06296036_120101"/>
<evidence type="ECO:0000256" key="2">
    <source>
        <dbReference type="PROSITE-ProRule" id="PRU00169"/>
    </source>
</evidence>
<dbReference type="Proteomes" id="UP000192907">
    <property type="component" value="Unassembled WGS sequence"/>
</dbReference>
<dbReference type="InterPro" id="IPR011006">
    <property type="entry name" value="CheY-like_superfamily"/>
</dbReference>
<dbReference type="Gene3D" id="3.40.50.2300">
    <property type="match status" value="1"/>
</dbReference>
<name>A0A1Y6CKT4_9BACT</name>
<organism evidence="4 5">
    <name type="scientific">Pseudobacteriovorax antillogorgiicola</name>
    <dbReference type="NCBI Taxonomy" id="1513793"/>
    <lineage>
        <taxon>Bacteria</taxon>
        <taxon>Pseudomonadati</taxon>
        <taxon>Bdellovibrionota</taxon>
        <taxon>Oligoflexia</taxon>
        <taxon>Oligoflexales</taxon>
        <taxon>Pseudobacteriovoracaceae</taxon>
        <taxon>Pseudobacteriovorax</taxon>
    </lineage>
</organism>
<proteinExistence type="predicted"/>
<dbReference type="PANTHER" id="PTHR44591:SF3">
    <property type="entry name" value="RESPONSE REGULATORY DOMAIN-CONTAINING PROTEIN"/>
    <property type="match status" value="1"/>
</dbReference>
<evidence type="ECO:0000313" key="4">
    <source>
        <dbReference type="EMBL" id="SMF60156.1"/>
    </source>
</evidence>
<dbReference type="InterPro" id="IPR050595">
    <property type="entry name" value="Bact_response_regulator"/>
</dbReference>
<keyword evidence="1 2" id="KW-0597">Phosphoprotein</keyword>
<dbReference type="CDD" id="cd00156">
    <property type="entry name" value="REC"/>
    <property type="match status" value="1"/>
</dbReference>
<gene>
    <name evidence="4" type="ORF">SAMN06296036_120101</name>
</gene>
<feature type="modified residue" description="4-aspartylphosphate" evidence="2">
    <location>
        <position position="70"/>
    </location>
</feature>
<evidence type="ECO:0000256" key="1">
    <source>
        <dbReference type="ARBA" id="ARBA00022553"/>
    </source>
</evidence>
<sequence>MVPYRYPFELFASNHGLAMTSVLVVDDDPFFREVAKRQLEHQGFQVFDAGNGEETIKIFGEESIDIVVLDYMLPGMKGDEVARRLISSGATCPIIFVSGADPEILAAIDFNGELMAKPLSFDRLGAAIRRLTQTDSEHQAS</sequence>
<evidence type="ECO:0000313" key="5">
    <source>
        <dbReference type="Proteomes" id="UP000192907"/>
    </source>
</evidence>
<feature type="domain" description="Response regulatory" evidence="3">
    <location>
        <begin position="21"/>
        <end position="132"/>
    </location>
</feature>
<dbReference type="AlphaFoldDB" id="A0A1Y6CKT4"/>
<dbReference type="GO" id="GO:0000160">
    <property type="term" value="P:phosphorelay signal transduction system"/>
    <property type="evidence" value="ECO:0007669"/>
    <property type="project" value="InterPro"/>
</dbReference>
<reference evidence="5" key="1">
    <citation type="submission" date="2017-04" db="EMBL/GenBank/DDBJ databases">
        <authorList>
            <person name="Varghese N."/>
            <person name="Submissions S."/>
        </authorList>
    </citation>
    <scope>NUCLEOTIDE SEQUENCE [LARGE SCALE GENOMIC DNA]</scope>
    <source>
        <strain evidence="5">RKEM611</strain>
    </source>
</reference>
<dbReference type="PANTHER" id="PTHR44591">
    <property type="entry name" value="STRESS RESPONSE REGULATOR PROTEIN 1"/>
    <property type="match status" value="1"/>
</dbReference>
<dbReference type="SUPFAM" id="SSF52172">
    <property type="entry name" value="CheY-like"/>
    <property type="match status" value="1"/>
</dbReference>
<dbReference type="Pfam" id="PF00072">
    <property type="entry name" value="Response_reg"/>
    <property type="match status" value="1"/>
</dbReference>
<keyword evidence="5" id="KW-1185">Reference proteome</keyword>
<dbReference type="SMART" id="SM00448">
    <property type="entry name" value="REC"/>
    <property type="match status" value="1"/>
</dbReference>